<dbReference type="EMBL" id="OZ037953">
    <property type="protein sequence ID" value="CAL1698526.1"/>
    <property type="molecule type" value="Genomic_DNA"/>
</dbReference>
<evidence type="ECO:0000313" key="2">
    <source>
        <dbReference type="Proteomes" id="UP001497453"/>
    </source>
</evidence>
<reference evidence="2" key="1">
    <citation type="submission" date="2024-04" db="EMBL/GenBank/DDBJ databases">
        <authorList>
            <person name="Shaw F."/>
            <person name="Minotto A."/>
        </authorList>
    </citation>
    <scope>NUCLEOTIDE SEQUENCE [LARGE SCALE GENOMIC DNA]</scope>
</reference>
<gene>
    <name evidence="1" type="ORF">GFSPODELE1_LOCUS2190</name>
</gene>
<dbReference type="Proteomes" id="UP001497453">
    <property type="component" value="Chromosome 10"/>
</dbReference>
<keyword evidence="2" id="KW-1185">Reference proteome</keyword>
<evidence type="ECO:0000313" key="1">
    <source>
        <dbReference type="EMBL" id="CAL1698526.1"/>
    </source>
</evidence>
<name>A0ABP1CS59_9APHY</name>
<protein>
    <submittedName>
        <fullName evidence="1">Uncharacterized protein</fullName>
    </submittedName>
</protein>
<sequence>MVQVTPGVVNQLPFGSKWAPRLWAPKPAGNIYTPYTAQQPKESEIRRYRLDLSSIQLIGDLPDSVGIDRRSRCAHDAKPKYPERFHASLSAYENS</sequence>
<proteinExistence type="predicted"/>
<accession>A0ABP1CS59</accession>
<organism evidence="1 2">
    <name type="scientific">Somion occarium</name>
    <dbReference type="NCBI Taxonomy" id="3059160"/>
    <lineage>
        <taxon>Eukaryota</taxon>
        <taxon>Fungi</taxon>
        <taxon>Dikarya</taxon>
        <taxon>Basidiomycota</taxon>
        <taxon>Agaricomycotina</taxon>
        <taxon>Agaricomycetes</taxon>
        <taxon>Polyporales</taxon>
        <taxon>Cerrenaceae</taxon>
        <taxon>Somion</taxon>
    </lineage>
</organism>